<evidence type="ECO:0000256" key="3">
    <source>
        <dbReference type="ARBA" id="ARBA00023026"/>
    </source>
</evidence>
<feature type="region of interest" description="Disordered" evidence="5">
    <location>
        <begin position="130"/>
        <end position="164"/>
    </location>
</feature>
<dbReference type="PANTHER" id="PTHR34997:SF2">
    <property type="entry name" value="LYSM DOMAIN-CONTAINING PROTEIN-RELATED"/>
    <property type="match status" value="1"/>
</dbReference>
<dbReference type="PROSITE" id="PS51782">
    <property type="entry name" value="LYSM"/>
    <property type="match status" value="5"/>
</dbReference>
<feature type="domain" description="LysM" evidence="6">
    <location>
        <begin position="338"/>
        <end position="385"/>
    </location>
</feature>
<comment type="caution">
    <text evidence="7">The sequence shown here is derived from an EMBL/GenBank/DDBJ whole genome shotgun (WGS) entry which is preliminary data.</text>
</comment>
<dbReference type="Gene3D" id="3.10.350.10">
    <property type="entry name" value="LysM domain"/>
    <property type="match status" value="5"/>
</dbReference>
<sequence length="468" mass="49425">MGHQLRPHLTCINSTNSSPSPDHESTLSPRLSTSVRTQSPMPTITMANIRFLLGSLALVGAPGVLAATIRLRDCSFSAPADAGDTCRSMAAAWNIGEDQFTLWNAGVDCGALVAGKEYCVEWSGPEPVVTTTSSSTTSKATATSKATTTSTETTTTTSAPAVPTDNMPDIVSNCDKFYKIVSGDTCATIEAAHGIADADFKKWNPYITSTCTNLWLDYNVCVGVPGMTTSKPSTTTTSAAAVPTDNMPDIVSNCNKFYKIASGDTCATIESAKGVTDADFKKWNPYINSACTNLWLDYNVCVGVPGSQPITTTAKPTTTTTPTGPSPTQTGIVSGCQKYHQAVSGDTCQVIVDKYRTFSLADFYKWNPAVGSSCSSLWIGYYYCIAVKGTPTTAPATTPTPAPTTPTPVQAGITSKCNKWHLVASGDICTTIAAKYKISTSNFYSWNPAVGNTCSALWLGYYVCVGTS</sequence>
<feature type="region of interest" description="Disordered" evidence="5">
    <location>
        <begin position="1"/>
        <end position="37"/>
    </location>
</feature>
<keyword evidence="2" id="KW-0732">Signal</keyword>
<name>A0A420YBK0_9PEZI</name>
<dbReference type="AlphaFoldDB" id="A0A420YBK0"/>
<evidence type="ECO:0000313" key="7">
    <source>
        <dbReference type="EMBL" id="RKU45253.1"/>
    </source>
</evidence>
<feature type="compositionally biased region" description="Low complexity" evidence="5">
    <location>
        <begin position="130"/>
        <end position="159"/>
    </location>
</feature>
<comment type="similarity">
    <text evidence="4">Belongs to the secreted LysM effector family.</text>
</comment>
<dbReference type="InterPro" id="IPR052210">
    <property type="entry name" value="LysM1-like"/>
</dbReference>
<feature type="domain" description="LysM" evidence="6">
    <location>
        <begin position="76"/>
        <end position="120"/>
    </location>
</feature>
<dbReference type="CDD" id="cd00118">
    <property type="entry name" value="LysM"/>
    <property type="match status" value="3"/>
</dbReference>
<organism evidence="7 8">
    <name type="scientific">Coniochaeta pulveracea</name>
    <dbReference type="NCBI Taxonomy" id="177199"/>
    <lineage>
        <taxon>Eukaryota</taxon>
        <taxon>Fungi</taxon>
        <taxon>Dikarya</taxon>
        <taxon>Ascomycota</taxon>
        <taxon>Pezizomycotina</taxon>
        <taxon>Sordariomycetes</taxon>
        <taxon>Sordariomycetidae</taxon>
        <taxon>Coniochaetales</taxon>
        <taxon>Coniochaetaceae</taxon>
        <taxon>Coniochaeta</taxon>
    </lineage>
</organism>
<keyword evidence="1" id="KW-0147">Chitin-binding</keyword>
<dbReference type="SUPFAM" id="SSF54106">
    <property type="entry name" value="LysM domain"/>
    <property type="match status" value="4"/>
</dbReference>
<feature type="compositionally biased region" description="Polar residues" evidence="5">
    <location>
        <begin position="11"/>
        <end position="37"/>
    </location>
</feature>
<protein>
    <recommendedName>
        <fullName evidence="6">LysM domain-containing protein</fullName>
    </recommendedName>
</protein>
<feature type="domain" description="LysM" evidence="6">
    <location>
        <begin position="256"/>
        <end position="302"/>
    </location>
</feature>
<evidence type="ECO:0000256" key="1">
    <source>
        <dbReference type="ARBA" id="ARBA00022669"/>
    </source>
</evidence>
<feature type="domain" description="LysM" evidence="6">
    <location>
        <begin position="419"/>
        <end position="465"/>
    </location>
</feature>
<evidence type="ECO:0000256" key="4">
    <source>
        <dbReference type="ARBA" id="ARBA00044955"/>
    </source>
</evidence>
<dbReference type="InterPro" id="IPR018392">
    <property type="entry name" value="LysM"/>
</dbReference>
<evidence type="ECO:0000256" key="5">
    <source>
        <dbReference type="SAM" id="MobiDB-lite"/>
    </source>
</evidence>
<dbReference type="Proteomes" id="UP000275385">
    <property type="component" value="Unassembled WGS sequence"/>
</dbReference>
<dbReference type="STRING" id="177199.A0A420YBK0"/>
<dbReference type="GO" id="GO:0008061">
    <property type="term" value="F:chitin binding"/>
    <property type="evidence" value="ECO:0007669"/>
    <property type="project" value="UniProtKB-KW"/>
</dbReference>
<keyword evidence="3" id="KW-0843">Virulence</keyword>
<dbReference type="Pfam" id="PF01476">
    <property type="entry name" value="LysM"/>
    <property type="match status" value="4"/>
</dbReference>
<evidence type="ECO:0000313" key="8">
    <source>
        <dbReference type="Proteomes" id="UP000275385"/>
    </source>
</evidence>
<accession>A0A420YBK0</accession>
<reference evidence="7 8" key="1">
    <citation type="submission" date="2018-08" db="EMBL/GenBank/DDBJ databases">
        <title>Draft genome of the lignicolous fungus Coniochaeta pulveracea.</title>
        <authorList>
            <person name="Borstlap C.J."/>
            <person name="De Witt R.N."/>
            <person name="Botha A."/>
            <person name="Volschenk H."/>
        </authorList>
    </citation>
    <scope>NUCLEOTIDE SEQUENCE [LARGE SCALE GENOMIC DNA]</scope>
    <source>
        <strain evidence="7 8">CAB683</strain>
    </source>
</reference>
<proteinExistence type="inferred from homology"/>
<dbReference type="OrthoDB" id="2281372at2759"/>
<dbReference type="InterPro" id="IPR036779">
    <property type="entry name" value="LysM_dom_sf"/>
</dbReference>
<evidence type="ECO:0000256" key="2">
    <source>
        <dbReference type="ARBA" id="ARBA00022729"/>
    </source>
</evidence>
<dbReference type="PANTHER" id="PTHR34997">
    <property type="entry name" value="AM15"/>
    <property type="match status" value="1"/>
</dbReference>
<evidence type="ECO:0000259" key="6">
    <source>
        <dbReference type="PROSITE" id="PS51782"/>
    </source>
</evidence>
<keyword evidence="8" id="KW-1185">Reference proteome</keyword>
<dbReference type="SMART" id="SM00257">
    <property type="entry name" value="LysM"/>
    <property type="match status" value="5"/>
</dbReference>
<gene>
    <name evidence="7" type="ORF">DL546_003723</name>
</gene>
<feature type="domain" description="LysM" evidence="6">
    <location>
        <begin position="176"/>
        <end position="222"/>
    </location>
</feature>
<dbReference type="EMBL" id="QVQW01000022">
    <property type="protein sequence ID" value="RKU45253.1"/>
    <property type="molecule type" value="Genomic_DNA"/>
</dbReference>